<proteinExistence type="inferred from homology"/>
<evidence type="ECO:0000256" key="1">
    <source>
        <dbReference type="ARBA" id="ARBA00008834"/>
    </source>
</evidence>
<dbReference type="Proteomes" id="UP001170717">
    <property type="component" value="Unassembled WGS sequence"/>
</dbReference>
<dbReference type="InterPro" id="IPR000743">
    <property type="entry name" value="Glyco_hydro_28"/>
</dbReference>
<evidence type="ECO:0000313" key="7">
    <source>
        <dbReference type="Proteomes" id="UP000056750"/>
    </source>
</evidence>
<dbReference type="InterPro" id="IPR011050">
    <property type="entry name" value="Pectin_lyase_fold/virulence"/>
</dbReference>
<evidence type="ECO:0000256" key="3">
    <source>
        <dbReference type="ARBA" id="ARBA00023295"/>
    </source>
</evidence>
<dbReference type="PROSITE" id="PS00502">
    <property type="entry name" value="POLYGALACTURONASE"/>
    <property type="match status" value="1"/>
</dbReference>
<dbReference type="KEGG" id="asq:AVL57_13030"/>
<evidence type="ECO:0000256" key="4">
    <source>
        <dbReference type="RuleBase" id="RU361169"/>
    </source>
</evidence>
<dbReference type="Gene3D" id="2.160.20.10">
    <property type="entry name" value="Single-stranded right-handed beta-helix, Pectin lyase-like"/>
    <property type="match status" value="1"/>
</dbReference>
<name>A0AAW7Z4R8_9ALTE</name>
<gene>
    <name evidence="5" type="ORF">AVL57_13030</name>
    <name evidence="6" type="ORF">Q4527_07345</name>
</gene>
<organism evidence="6 8">
    <name type="scientific">Alteromonas stellipolaris</name>
    <dbReference type="NCBI Taxonomy" id="233316"/>
    <lineage>
        <taxon>Bacteria</taxon>
        <taxon>Pseudomonadati</taxon>
        <taxon>Pseudomonadota</taxon>
        <taxon>Gammaproteobacteria</taxon>
        <taxon>Alteromonadales</taxon>
        <taxon>Alteromonadaceae</taxon>
        <taxon>Alteromonas/Salinimonas group</taxon>
        <taxon>Alteromonas</taxon>
    </lineage>
</organism>
<dbReference type="InterPro" id="IPR006626">
    <property type="entry name" value="PbH1"/>
</dbReference>
<dbReference type="GO" id="GO:0004650">
    <property type="term" value="F:polygalacturonase activity"/>
    <property type="evidence" value="ECO:0007669"/>
    <property type="project" value="InterPro"/>
</dbReference>
<keyword evidence="3 4" id="KW-0326">Glycosidase</keyword>
<dbReference type="SUPFAM" id="SSF51126">
    <property type="entry name" value="Pectin lyase-like"/>
    <property type="match status" value="1"/>
</dbReference>
<dbReference type="EMBL" id="JAUOQI010000004">
    <property type="protein sequence ID" value="MDO6577202.1"/>
    <property type="molecule type" value="Genomic_DNA"/>
</dbReference>
<dbReference type="PANTHER" id="PTHR31339:SF9">
    <property type="entry name" value="PLASMIN AND FIBRONECTIN-BINDING PROTEIN A"/>
    <property type="match status" value="1"/>
</dbReference>
<accession>A0AAW7Z4R8</accession>
<dbReference type="AlphaFoldDB" id="A0AAW7Z4R8"/>
<keyword evidence="2 4" id="KW-0378">Hydrolase</keyword>
<dbReference type="EMBL" id="CP013926">
    <property type="protein sequence ID" value="AMJ74803.1"/>
    <property type="molecule type" value="Genomic_DNA"/>
</dbReference>
<evidence type="ECO:0000256" key="2">
    <source>
        <dbReference type="ARBA" id="ARBA00022801"/>
    </source>
</evidence>
<dbReference type="Proteomes" id="UP000056750">
    <property type="component" value="Chromosome"/>
</dbReference>
<dbReference type="RefSeq" id="WP_057791136.1">
    <property type="nucleotide sequence ID" value="NZ_CAXIBE010000001.1"/>
</dbReference>
<dbReference type="Pfam" id="PF00295">
    <property type="entry name" value="Glyco_hydro_28"/>
    <property type="match status" value="1"/>
</dbReference>
<evidence type="ECO:0000313" key="6">
    <source>
        <dbReference type="EMBL" id="MDO6577202.1"/>
    </source>
</evidence>
<dbReference type="SMART" id="SM00710">
    <property type="entry name" value="PbH1"/>
    <property type="match status" value="4"/>
</dbReference>
<dbReference type="PANTHER" id="PTHR31339">
    <property type="entry name" value="PECTIN LYASE-RELATED"/>
    <property type="match status" value="1"/>
</dbReference>
<evidence type="ECO:0000313" key="8">
    <source>
        <dbReference type="Proteomes" id="UP001170717"/>
    </source>
</evidence>
<protein>
    <submittedName>
        <fullName evidence="5 6">Glycoside hydrolase</fullName>
    </submittedName>
</protein>
<reference evidence="5 7" key="1">
    <citation type="submission" date="2015-12" db="EMBL/GenBank/DDBJ databases">
        <title>Intraspecies pangenome expansion in the marine bacterium Alteromonas.</title>
        <authorList>
            <person name="Lopez-Perez M."/>
            <person name="Rodriguez-Valera F."/>
        </authorList>
    </citation>
    <scope>NUCLEOTIDE SEQUENCE [LARGE SCALE GENOMIC DNA]</scope>
    <source>
        <strain evidence="5 7">LMG 21861</strain>
    </source>
</reference>
<keyword evidence="7" id="KW-1185">Reference proteome</keyword>
<comment type="similarity">
    <text evidence="1 4">Belongs to the glycosyl hydrolase 28 family.</text>
</comment>
<sequence>MTLNKHRRHLLKAGLAATLSPVIPFSAGCSMSATSTPSSTTRSQAQWDKEAQLIRDRVARPTFANNTVFIEQFGALPNALDSDSLPALNAAIAHLVSIGGGKVVVPKGEFFCKGPIHLKSNINLHIEEGATLHFSTDSQHYKPYVHTRWEGMELMGYSPLIYAFKQKNIAITGQGTLDGGASADNWWPWKGKWKTSEWGDHAVENQKYTRDTLQVMVEDGTPVSERVFEENYLRPPFIQPYLCENVLIEGVTILRSPFWLVNPVLCKNVTVSNIHCHSFGPNSDGCDPESCTDVLIQSCVFDTGDDCIAIKSGRNADGRRLNQPSENIIIEDCEMKAGHGGIVIGSEISGGVRNLYAQRCVMSSPNLDRGIRIKTNSIRGGHLKNLNYRHISIGDVKDAIVVNFFYEEGDAGNFPPKLEGITVEHMTVKRADRAFMLRGYDHTPITGLSLHDISIASVEKPSVIENVEAIQTSNIVIAGKKVGLRDA</sequence>
<evidence type="ECO:0000313" key="5">
    <source>
        <dbReference type="EMBL" id="AMJ74803.1"/>
    </source>
</evidence>
<dbReference type="InterPro" id="IPR051801">
    <property type="entry name" value="GH28_Enzymes"/>
</dbReference>
<dbReference type="PROSITE" id="PS51257">
    <property type="entry name" value="PROKAR_LIPOPROTEIN"/>
    <property type="match status" value="1"/>
</dbReference>
<dbReference type="GO" id="GO:0005975">
    <property type="term" value="P:carbohydrate metabolic process"/>
    <property type="evidence" value="ECO:0007669"/>
    <property type="project" value="InterPro"/>
</dbReference>
<dbReference type="InterPro" id="IPR012334">
    <property type="entry name" value="Pectin_lyas_fold"/>
</dbReference>
<reference evidence="6" key="2">
    <citation type="submission" date="2023-07" db="EMBL/GenBank/DDBJ databases">
        <title>Genome content predicts the carbon catabolic preferences of heterotrophic bacteria.</title>
        <authorList>
            <person name="Gralka M."/>
        </authorList>
    </citation>
    <scope>NUCLEOTIDE SEQUENCE</scope>
    <source>
        <strain evidence="6">F2M12</strain>
    </source>
</reference>